<dbReference type="Proteomes" id="UP001157461">
    <property type="component" value="Unassembled WGS sequence"/>
</dbReference>
<accession>A0ABT6IGF1</accession>
<evidence type="ECO:0000313" key="2">
    <source>
        <dbReference type="Proteomes" id="UP001157461"/>
    </source>
</evidence>
<evidence type="ECO:0000313" key="1">
    <source>
        <dbReference type="EMBL" id="MDH4763562.1"/>
    </source>
</evidence>
<name>A0ABT6IGF1_9PSED</name>
<organism evidence="1 2">
    <name type="scientific">Pseudomonas flavocrustae</name>
    <dbReference type="NCBI Taxonomy" id="2991719"/>
    <lineage>
        <taxon>Bacteria</taxon>
        <taxon>Pseudomonadati</taxon>
        <taxon>Pseudomonadota</taxon>
        <taxon>Gammaproteobacteria</taxon>
        <taxon>Pseudomonadales</taxon>
        <taxon>Pseudomonadaceae</taxon>
        <taxon>Pseudomonas</taxon>
    </lineage>
</organism>
<reference evidence="1 2" key="1">
    <citation type="submission" date="2022-10" db="EMBL/GenBank/DDBJ databases">
        <title>A novel Pseudomonas species, isolated from Passiflora incarnata leaves.</title>
        <authorList>
            <person name="Cueva-Yesquen L.G."/>
            <person name="Fantinatti-Garboggini F."/>
        </authorList>
    </citation>
    <scope>NUCLEOTIDE SEQUENCE [LARGE SCALE GENOMIC DNA]</scope>
    <source>
        <strain evidence="1 2">CBMAI 2609</strain>
    </source>
</reference>
<dbReference type="RefSeq" id="WP_273862407.1">
    <property type="nucleotide sequence ID" value="NZ_JAPDIQ010000004.1"/>
</dbReference>
<gene>
    <name evidence="1" type="ORF">OMP44_11695</name>
</gene>
<protein>
    <submittedName>
        <fullName evidence="1">Uncharacterized protein</fullName>
    </submittedName>
</protein>
<comment type="caution">
    <text evidence="1">The sequence shown here is derived from an EMBL/GenBank/DDBJ whole genome shotgun (WGS) entry which is preliminary data.</text>
</comment>
<keyword evidence="2" id="KW-1185">Reference proteome</keyword>
<sequence length="40" mass="4415">MALLKHYSIMRALDILAAATETVTPWPRAAASRAILPWHA</sequence>
<proteinExistence type="predicted"/>
<dbReference type="EMBL" id="JAPDIQ010000004">
    <property type="protein sequence ID" value="MDH4763562.1"/>
    <property type="molecule type" value="Genomic_DNA"/>
</dbReference>